<reference evidence="2" key="1">
    <citation type="thesis" date="2020" institute="ProQuest LLC" country="789 East Eisenhower Parkway, Ann Arbor, MI, USA">
        <title>Comparative Genomics and Chromosome Evolution.</title>
        <authorList>
            <person name="Mudd A.B."/>
        </authorList>
    </citation>
    <scope>NUCLEOTIDE SEQUENCE</scope>
    <source>
        <strain evidence="2">1538</strain>
        <tissue evidence="2">Blood</tissue>
    </source>
</reference>
<dbReference type="AlphaFoldDB" id="A0AAV3AF85"/>
<organism evidence="2 3">
    <name type="scientific">Pyxicephalus adspersus</name>
    <name type="common">African bullfrog</name>
    <dbReference type="NCBI Taxonomy" id="30357"/>
    <lineage>
        <taxon>Eukaryota</taxon>
        <taxon>Metazoa</taxon>
        <taxon>Chordata</taxon>
        <taxon>Craniata</taxon>
        <taxon>Vertebrata</taxon>
        <taxon>Euteleostomi</taxon>
        <taxon>Amphibia</taxon>
        <taxon>Batrachia</taxon>
        <taxon>Anura</taxon>
        <taxon>Neobatrachia</taxon>
        <taxon>Ranoidea</taxon>
        <taxon>Pyxicephalidae</taxon>
        <taxon>Pyxicephalinae</taxon>
        <taxon>Pyxicephalus</taxon>
    </lineage>
</organism>
<keyword evidence="1" id="KW-0472">Membrane</keyword>
<gene>
    <name evidence="2" type="ORF">GDO54_012805</name>
</gene>
<sequence length="107" mass="12111">MSAMYFFPDKFKDKKCLCIWTFLKVLKIIHCPDVINSLVKRLSIILGFGGLCAQSTSCYQVGLVIGVLTRHDIPQDDLYLPSLHLGLSNCTYFFGFGLFAFLEHQSI</sequence>
<keyword evidence="3" id="KW-1185">Reference proteome</keyword>
<name>A0AAV3AF85_PYXAD</name>
<dbReference type="Proteomes" id="UP001181693">
    <property type="component" value="Unassembled WGS sequence"/>
</dbReference>
<comment type="caution">
    <text evidence="2">The sequence shown here is derived from an EMBL/GenBank/DDBJ whole genome shotgun (WGS) entry which is preliminary data.</text>
</comment>
<feature type="transmembrane region" description="Helical" evidence="1">
    <location>
        <begin position="80"/>
        <end position="102"/>
    </location>
</feature>
<protein>
    <submittedName>
        <fullName evidence="2">Uncharacterized protein</fullName>
    </submittedName>
</protein>
<evidence type="ECO:0000313" key="2">
    <source>
        <dbReference type="EMBL" id="DBA25254.1"/>
    </source>
</evidence>
<accession>A0AAV3AF85</accession>
<evidence type="ECO:0000256" key="1">
    <source>
        <dbReference type="SAM" id="Phobius"/>
    </source>
</evidence>
<keyword evidence="1" id="KW-1133">Transmembrane helix</keyword>
<dbReference type="EMBL" id="DYDO01000005">
    <property type="protein sequence ID" value="DBA25254.1"/>
    <property type="molecule type" value="Genomic_DNA"/>
</dbReference>
<keyword evidence="1" id="KW-0812">Transmembrane</keyword>
<proteinExistence type="predicted"/>
<feature type="transmembrane region" description="Helical" evidence="1">
    <location>
        <begin position="43"/>
        <end position="68"/>
    </location>
</feature>
<evidence type="ECO:0000313" key="3">
    <source>
        <dbReference type="Proteomes" id="UP001181693"/>
    </source>
</evidence>